<comment type="caution">
    <text evidence="1">The sequence shown here is derived from an EMBL/GenBank/DDBJ whole genome shotgun (WGS) entry which is preliminary data.</text>
</comment>
<reference evidence="1" key="2">
    <citation type="submission" date="2020-11" db="EMBL/GenBank/DDBJ databases">
        <authorList>
            <person name="McCartney M.A."/>
            <person name="Auch B."/>
            <person name="Kono T."/>
            <person name="Mallez S."/>
            <person name="Becker A."/>
            <person name="Gohl D.M."/>
            <person name="Silverstein K.A.T."/>
            <person name="Koren S."/>
            <person name="Bechman K.B."/>
            <person name="Herman A."/>
            <person name="Abrahante J.E."/>
            <person name="Garbe J."/>
        </authorList>
    </citation>
    <scope>NUCLEOTIDE SEQUENCE</scope>
    <source>
        <strain evidence="1">Duluth1</strain>
        <tissue evidence="1">Whole animal</tissue>
    </source>
</reference>
<dbReference type="Proteomes" id="UP000828390">
    <property type="component" value="Unassembled WGS sequence"/>
</dbReference>
<protein>
    <submittedName>
        <fullName evidence="1">Uncharacterized protein</fullName>
    </submittedName>
</protein>
<evidence type="ECO:0000313" key="1">
    <source>
        <dbReference type="EMBL" id="KAH3811704.1"/>
    </source>
</evidence>
<dbReference type="InterPro" id="IPR032675">
    <property type="entry name" value="LRR_dom_sf"/>
</dbReference>
<name>A0A9D4G714_DREPO</name>
<organism evidence="1 2">
    <name type="scientific">Dreissena polymorpha</name>
    <name type="common">Zebra mussel</name>
    <name type="synonym">Mytilus polymorpha</name>
    <dbReference type="NCBI Taxonomy" id="45954"/>
    <lineage>
        <taxon>Eukaryota</taxon>
        <taxon>Metazoa</taxon>
        <taxon>Spiralia</taxon>
        <taxon>Lophotrochozoa</taxon>
        <taxon>Mollusca</taxon>
        <taxon>Bivalvia</taxon>
        <taxon>Autobranchia</taxon>
        <taxon>Heteroconchia</taxon>
        <taxon>Euheterodonta</taxon>
        <taxon>Imparidentia</taxon>
        <taxon>Neoheterodontei</taxon>
        <taxon>Myida</taxon>
        <taxon>Dreissenoidea</taxon>
        <taxon>Dreissenidae</taxon>
        <taxon>Dreissena</taxon>
    </lineage>
</organism>
<evidence type="ECO:0000313" key="2">
    <source>
        <dbReference type="Proteomes" id="UP000828390"/>
    </source>
</evidence>
<dbReference type="AlphaFoldDB" id="A0A9D4G714"/>
<dbReference type="EMBL" id="JAIWYP010000006">
    <property type="protein sequence ID" value="KAH3811704.1"/>
    <property type="molecule type" value="Genomic_DNA"/>
</dbReference>
<reference evidence="1" key="1">
    <citation type="journal article" date="2019" name="bioRxiv">
        <title>The Genome of the Zebra Mussel, Dreissena polymorpha: A Resource for Invasive Species Research.</title>
        <authorList>
            <person name="McCartney M.A."/>
            <person name="Auch B."/>
            <person name="Kono T."/>
            <person name="Mallez S."/>
            <person name="Zhang Y."/>
            <person name="Obille A."/>
            <person name="Becker A."/>
            <person name="Abrahante J.E."/>
            <person name="Garbe J."/>
            <person name="Badalamenti J.P."/>
            <person name="Herman A."/>
            <person name="Mangelson H."/>
            <person name="Liachko I."/>
            <person name="Sullivan S."/>
            <person name="Sone E.D."/>
            <person name="Koren S."/>
            <person name="Silverstein K.A.T."/>
            <person name="Beckman K.B."/>
            <person name="Gohl D.M."/>
        </authorList>
    </citation>
    <scope>NUCLEOTIDE SEQUENCE</scope>
    <source>
        <strain evidence="1">Duluth1</strain>
        <tissue evidence="1">Whole animal</tissue>
    </source>
</reference>
<keyword evidence="2" id="KW-1185">Reference proteome</keyword>
<dbReference type="SUPFAM" id="SSF52047">
    <property type="entry name" value="RNI-like"/>
    <property type="match status" value="2"/>
</dbReference>
<proteinExistence type="predicted"/>
<sequence length="759" mass="85755">MHMNKYNSPRLWEGLNGLNIKSLTLMTVLLDDFEVNHVEWLSQSDWMDDFEVNPEESYFEVNHVESLSQTLSSLKQLETLSIDMYFSTVLWEALNGLNIKSLTLSGWNERLEENHVKSLSQTLSSLKQLETLSINMKDSPGLWEALHGLNIKSLTLSDVESMSLTLSSLKQLETLSIDMYNSPSLWEALNGLNIKSLTLGLCTERLEVNHVESLSQTLSLLKQLETLSIDMCNSSSLGKALNGLNIKTLTLKGLKNDFKVNHVEPLSQTLSSLKQLESLRIGMHNNPISWKALRGLNIKSLTLSHWMTDFEVNHVESFSQTLSSLKQLETLSIDMYYRPSLLSIYRYNSPIPWKALNGLNIKSLTLGGQMYDLKVNHVELSQTLSSLKQLETLSIDMYNSPSLWEALNGLNIKSLTLSGSNESLQVNQVESLSQSLSSLKQLETLSIVMYISPSLCEALNGLNIKSLTLSGWMDFEVNHVKWLSPTLSSLKQLESLSIDMYNSTILWKALNGLNIKSLTLSGWNERLEVNHVEWLSQTLSSLKQLETLSINMKDSLGLWKALHGLNIKSLTLKGSNERLGVNHVKSLSPTLLSLKQLETLTICVDNYIDIQLPQSLKYVNIYCKALCPTDLRKLAETLSACDQKIEGKLEFGCSCITPEFTTFIVFEQIPVVKYMAILQELKKLNTVAVKRFQIFDRIPHIMRNGDSAWSVRGICDADDDHEDFGNAQDYAYRQFITNINYKIINRISMRFVISPASIS</sequence>
<dbReference type="Gene3D" id="3.80.10.10">
    <property type="entry name" value="Ribonuclease Inhibitor"/>
    <property type="match status" value="2"/>
</dbReference>
<gene>
    <name evidence="1" type="ORF">DPMN_140119</name>
</gene>
<accession>A0A9D4G714</accession>